<evidence type="ECO:0000313" key="1">
    <source>
        <dbReference type="EMBL" id="OQP44307.1"/>
    </source>
</evidence>
<evidence type="ECO:0000313" key="2">
    <source>
        <dbReference type="Proteomes" id="UP000192277"/>
    </source>
</evidence>
<comment type="caution">
    <text evidence="1">The sequence shown here is derived from an EMBL/GenBank/DDBJ whole genome shotgun (WGS) entry which is preliminary data.</text>
</comment>
<reference evidence="1 2" key="1">
    <citation type="submission" date="2016-04" db="EMBL/GenBank/DDBJ databases">
        <authorList>
            <person name="Chen L."/>
            <person name="Zhuang W."/>
            <person name="Wang G."/>
        </authorList>
    </citation>
    <scope>NUCLEOTIDE SEQUENCE [LARGE SCALE GENOMIC DNA]</scope>
    <source>
        <strain evidence="2">GR20</strain>
    </source>
</reference>
<sequence>MQVDRVDEVDRVDKGGIELTCWRVDKLTRNTFIKGKAVLISLPFINVFHYHPPSLKLRRAGIIELSH</sequence>
<dbReference type="EMBL" id="LWBO01000027">
    <property type="protein sequence ID" value="OQP44307.1"/>
    <property type="molecule type" value="Genomic_DNA"/>
</dbReference>
<accession>A0ABX3NS26</accession>
<dbReference type="Proteomes" id="UP000192277">
    <property type="component" value="Unassembled WGS sequence"/>
</dbReference>
<protein>
    <submittedName>
        <fullName evidence="1">Uncharacterized protein</fullName>
    </submittedName>
</protein>
<gene>
    <name evidence="1" type="ORF">A4D02_35210</name>
</gene>
<keyword evidence="2" id="KW-1185">Reference proteome</keyword>
<proteinExistence type="predicted"/>
<name>A0ABX3NS26_9BACT</name>
<organism evidence="1 2">
    <name type="scientific">Niastella koreensis</name>
    <dbReference type="NCBI Taxonomy" id="354356"/>
    <lineage>
        <taxon>Bacteria</taxon>
        <taxon>Pseudomonadati</taxon>
        <taxon>Bacteroidota</taxon>
        <taxon>Chitinophagia</taxon>
        <taxon>Chitinophagales</taxon>
        <taxon>Chitinophagaceae</taxon>
        <taxon>Niastella</taxon>
    </lineage>
</organism>